<dbReference type="AlphaFoldDB" id="A0AAV0AVL3"/>
<organism evidence="2 3">
    <name type="scientific">Phakopsora pachyrhizi</name>
    <name type="common">Asian soybean rust disease fungus</name>
    <dbReference type="NCBI Taxonomy" id="170000"/>
    <lineage>
        <taxon>Eukaryota</taxon>
        <taxon>Fungi</taxon>
        <taxon>Dikarya</taxon>
        <taxon>Basidiomycota</taxon>
        <taxon>Pucciniomycotina</taxon>
        <taxon>Pucciniomycetes</taxon>
        <taxon>Pucciniales</taxon>
        <taxon>Phakopsoraceae</taxon>
        <taxon>Phakopsora</taxon>
    </lineage>
</organism>
<accession>A0AAV0AVL3</accession>
<feature type="region of interest" description="Disordered" evidence="1">
    <location>
        <begin position="461"/>
        <end position="481"/>
    </location>
</feature>
<sequence>MADELPSYSRRAPLIRPFSYAGCSSEQDSRAPRRASHIPGRGRLNDTPESHLKPHIITSTSGKIQLTLFSPGHSRYPVLVQDLDQELRGELKLNLGEIAESFSEIRIKCKGVARTLVVRNQASGGNLINDEVVFMQHDQSLYQPSILTSGESKLSGTVKFPFRFQISPNRLVRGSLPPTFSLTSAAPDSVSANFGLAVSQKVTEWASVKYYVKVTLARRGILRSNERLFAPFVLLSKQTQPPIRSLTRLAAVNLGLPIPNPSEDPDGWMGRKIRQHIKLNGCGPGRISKSAWYEVMVLLPSPLCFARNKPLQYYLKFISSNPALTTEFNDSTFKVSLFQRASLTAVGVNGTHENTLSKGYSRPEGPNNGICSLSTPEEPWSRRYQGEIPLGNNAVPNFSCPNISIQYYFTVSVSVPGQLTDLQISLPIQLVSVPGRATPIENLMEDPLDFRPPPAIDFESQRQFNTAPTPRPNRPRNLLTNIEGELPPSYWDVQQMDCRRRPSVT</sequence>
<proteinExistence type="predicted"/>
<name>A0AAV0AVL3_PHAPC</name>
<evidence type="ECO:0000256" key="1">
    <source>
        <dbReference type="SAM" id="MobiDB-lite"/>
    </source>
</evidence>
<dbReference type="PANTHER" id="PTHR11188:SF17">
    <property type="entry name" value="FI21816P1"/>
    <property type="match status" value="1"/>
</dbReference>
<dbReference type="GO" id="GO:0015031">
    <property type="term" value="P:protein transport"/>
    <property type="evidence" value="ECO:0007669"/>
    <property type="project" value="TreeGrafter"/>
</dbReference>
<protein>
    <recommendedName>
        <fullName evidence="4">Arrestin-like N-terminal domain-containing protein</fullName>
    </recommendedName>
</protein>
<dbReference type="EMBL" id="CALTRL010001884">
    <property type="protein sequence ID" value="CAH7674037.1"/>
    <property type="molecule type" value="Genomic_DNA"/>
</dbReference>
<reference evidence="2" key="1">
    <citation type="submission" date="2022-06" db="EMBL/GenBank/DDBJ databases">
        <authorList>
            <consortium name="SYNGENTA / RWTH Aachen University"/>
        </authorList>
    </citation>
    <scope>NUCLEOTIDE SEQUENCE</scope>
</reference>
<gene>
    <name evidence="2" type="ORF">PPACK8108_LOCUS8934</name>
</gene>
<dbReference type="InterPro" id="IPR014752">
    <property type="entry name" value="Arrestin-like_C"/>
</dbReference>
<dbReference type="Gene3D" id="2.60.40.640">
    <property type="match status" value="1"/>
</dbReference>
<dbReference type="InterPro" id="IPR050357">
    <property type="entry name" value="Arrestin_domain-protein"/>
</dbReference>
<dbReference type="Proteomes" id="UP001153365">
    <property type="component" value="Unassembled WGS sequence"/>
</dbReference>
<comment type="caution">
    <text evidence="2">The sequence shown here is derived from an EMBL/GenBank/DDBJ whole genome shotgun (WGS) entry which is preliminary data.</text>
</comment>
<dbReference type="GO" id="GO:0005737">
    <property type="term" value="C:cytoplasm"/>
    <property type="evidence" value="ECO:0007669"/>
    <property type="project" value="TreeGrafter"/>
</dbReference>
<keyword evidence="3" id="KW-1185">Reference proteome</keyword>
<evidence type="ECO:0008006" key="4">
    <source>
        <dbReference type="Google" id="ProtNLM"/>
    </source>
</evidence>
<evidence type="ECO:0000313" key="3">
    <source>
        <dbReference type="Proteomes" id="UP001153365"/>
    </source>
</evidence>
<evidence type="ECO:0000313" key="2">
    <source>
        <dbReference type="EMBL" id="CAH7674037.1"/>
    </source>
</evidence>
<feature type="region of interest" description="Disordered" evidence="1">
    <location>
        <begin position="22"/>
        <end position="51"/>
    </location>
</feature>
<dbReference type="PANTHER" id="PTHR11188">
    <property type="entry name" value="ARRESTIN DOMAIN CONTAINING PROTEIN"/>
    <property type="match status" value="1"/>
</dbReference>